<organism evidence="2 3">
    <name type="scientific">Streptomyces kanamyceticus</name>
    <dbReference type="NCBI Taxonomy" id="1967"/>
    <lineage>
        <taxon>Bacteria</taxon>
        <taxon>Bacillati</taxon>
        <taxon>Actinomycetota</taxon>
        <taxon>Actinomycetes</taxon>
        <taxon>Kitasatosporales</taxon>
        <taxon>Streptomycetaceae</taxon>
        <taxon>Streptomyces</taxon>
    </lineage>
</organism>
<dbReference type="OrthoDB" id="9802846at2"/>
<sequence length="132" mass="14857">MSDEMPIDAWIGQGPAFPFRPGPEGRLAYATGDAVIRQSVETVLDTEPGERVMLPTFGCGLRRFLMRPNTPATRASMQQEISGSLARWEPRIQVTDVSVSPGDDPALVWITIRYTQLADRREDDLVYPFYLR</sequence>
<accession>A0A5J6GQD9</accession>
<dbReference type="AlphaFoldDB" id="A0A5J6GQD9"/>
<dbReference type="Proteomes" id="UP000325529">
    <property type="component" value="Chromosome"/>
</dbReference>
<protein>
    <submittedName>
        <fullName evidence="2">Baseplate assembly protein</fullName>
    </submittedName>
</protein>
<gene>
    <name evidence="2" type="ORF">CP970_41890</name>
</gene>
<reference evidence="2 3" key="1">
    <citation type="submission" date="2017-09" db="EMBL/GenBank/DDBJ databases">
        <authorList>
            <person name="Lee N."/>
            <person name="Cho B.-K."/>
        </authorList>
    </citation>
    <scope>NUCLEOTIDE SEQUENCE [LARGE SCALE GENOMIC DNA]</scope>
    <source>
        <strain evidence="2 3">ATCC 12853</strain>
    </source>
</reference>
<evidence type="ECO:0000259" key="1">
    <source>
        <dbReference type="Pfam" id="PF04965"/>
    </source>
</evidence>
<keyword evidence="3" id="KW-1185">Reference proteome</keyword>
<dbReference type="Pfam" id="PF04965">
    <property type="entry name" value="GPW_gp25"/>
    <property type="match status" value="1"/>
</dbReference>
<name>A0A5J6GQD9_STRKN</name>
<dbReference type="Gene3D" id="3.10.450.40">
    <property type="match status" value="1"/>
</dbReference>
<feature type="domain" description="IraD/Gp25-like" evidence="1">
    <location>
        <begin position="32"/>
        <end position="118"/>
    </location>
</feature>
<dbReference type="KEGG" id="ska:CP970_41890"/>
<dbReference type="EMBL" id="CP023699">
    <property type="protein sequence ID" value="QEU96632.1"/>
    <property type="molecule type" value="Genomic_DNA"/>
</dbReference>
<evidence type="ECO:0000313" key="2">
    <source>
        <dbReference type="EMBL" id="QEU96632.1"/>
    </source>
</evidence>
<evidence type="ECO:0000313" key="3">
    <source>
        <dbReference type="Proteomes" id="UP000325529"/>
    </source>
</evidence>
<dbReference type="InterPro" id="IPR007048">
    <property type="entry name" value="IraD/Gp25-like"/>
</dbReference>
<dbReference type="SUPFAM" id="SSF160719">
    <property type="entry name" value="gpW/gp25-like"/>
    <property type="match status" value="1"/>
</dbReference>
<dbReference type="RefSeq" id="WP_055552291.1">
    <property type="nucleotide sequence ID" value="NZ_CP023699.1"/>
</dbReference>
<proteinExistence type="predicted"/>